<dbReference type="Pfam" id="PF14238">
    <property type="entry name" value="DUF4340"/>
    <property type="match status" value="1"/>
</dbReference>
<dbReference type="AlphaFoldDB" id="A0A172ZKG0"/>
<dbReference type="RefSeq" id="WP_060536197.1">
    <property type="nucleotide sequence ID" value="NZ_CP013023.1"/>
</dbReference>
<feature type="domain" description="DUF4340" evidence="2">
    <location>
        <begin position="86"/>
        <end position="220"/>
    </location>
</feature>
<evidence type="ECO:0000313" key="3">
    <source>
        <dbReference type="EMBL" id="ANF98116.1"/>
    </source>
</evidence>
<evidence type="ECO:0000256" key="1">
    <source>
        <dbReference type="SAM" id="SignalP"/>
    </source>
</evidence>
<dbReference type="InterPro" id="IPR025641">
    <property type="entry name" value="DUF4340"/>
</dbReference>
<proteinExistence type="predicted"/>
<dbReference type="OrthoDB" id="2657515at2"/>
<evidence type="ECO:0000313" key="4">
    <source>
        <dbReference type="Proteomes" id="UP000078148"/>
    </source>
</evidence>
<reference evidence="4" key="1">
    <citation type="submission" date="2015-10" db="EMBL/GenBank/DDBJ databases">
        <title>Genome of Paenibacillus bovis sp. nov.</title>
        <authorList>
            <person name="Wu Z."/>
            <person name="Gao C."/>
            <person name="Liu Z."/>
            <person name="Zheng H."/>
        </authorList>
    </citation>
    <scope>NUCLEOTIDE SEQUENCE [LARGE SCALE GENOMIC DNA]</scope>
    <source>
        <strain evidence="4">BD3526</strain>
    </source>
</reference>
<dbReference type="Proteomes" id="UP000078148">
    <property type="component" value="Chromosome"/>
</dbReference>
<keyword evidence="1" id="KW-0732">Signal</keyword>
<name>A0A172ZKG0_9BACL</name>
<keyword evidence="4" id="KW-1185">Reference proteome</keyword>
<protein>
    <recommendedName>
        <fullName evidence="2">DUF4340 domain-containing protein</fullName>
    </recommendedName>
</protein>
<dbReference type="STRING" id="1616788.AR543_20300"/>
<dbReference type="EMBL" id="CP013023">
    <property type="protein sequence ID" value="ANF98116.1"/>
    <property type="molecule type" value="Genomic_DNA"/>
</dbReference>
<dbReference type="KEGG" id="pbv:AR543_20300"/>
<organism evidence="3 4">
    <name type="scientific">Paenibacillus bovis</name>
    <dbReference type="NCBI Taxonomy" id="1616788"/>
    <lineage>
        <taxon>Bacteria</taxon>
        <taxon>Bacillati</taxon>
        <taxon>Bacillota</taxon>
        <taxon>Bacilli</taxon>
        <taxon>Bacillales</taxon>
        <taxon>Paenibacillaceae</taxon>
        <taxon>Paenibacillus</taxon>
    </lineage>
</organism>
<feature type="chain" id="PRO_5008005991" description="DUF4340 domain-containing protein" evidence="1">
    <location>
        <begin position="23"/>
        <end position="336"/>
    </location>
</feature>
<feature type="signal peptide" evidence="1">
    <location>
        <begin position="1"/>
        <end position="22"/>
    </location>
</feature>
<sequence>MIRKLMPSIVLLLILAAAAGYAYSQNFFQKEDTPAADPRLLTMNVSDIDRIDIQPVSAGNAAAATNTSASSADPSSVQLYKKGQTWSMTAPAAYPVNPYTIQDWLKALQSATIHGTVEEQPADTSKYGIHGNTPVFAVQGSGGDKLTLAIGSELPTKGYYYAQLNGSSVIQLSQQTVTDLQADAFQFIDTTPIGWDDNQLTQLKWNSTQPEASWTLDHTPNIADPAQDTWTLNGKSIAGDQGTGITDAVKNMPTDQLPVPAAQVKSYDKVLTLRVSLTTDGKATTQHYEGWQNPKNKGYIWLTDPQNQWAYRVSMDNLTTAAQSAKRDAAKSNTSS</sequence>
<gene>
    <name evidence="3" type="ORF">AR543_20300</name>
</gene>
<accession>A0A172ZKG0</accession>
<reference evidence="3 4" key="2">
    <citation type="journal article" date="2016" name="Int. J. Syst. Evol. Microbiol.">
        <title>Paenibacillus bovis sp. nov., isolated from raw yak (Bos grunniens) milk.</title>
        <authorList>
            <person name="Gao C."/>
            <person name="Han J."/>
            <person name="Liu Z."/>
            <person name="Xu X."/>
            <person name="Hang F."/>
            <person name="Wu Z."/>
        </authorList>
    </citation>
    <scope>NUCLEOTIDE SEQUENCE [LARGE SCALE GENOMIC DNA]</scope>
    <source>
        <strain evidence="3 4">BD3526</strain>
    </source>
</reference>
<evidence type="ECO:0000259" key="2">
    <source>
        <dbReference type="Pfam" id="PF14238"/>
    </source>
</evidence>